<keyword evidence="3" id="KW-0238">DNA-binding</keyword>
<feature type="non-terminal residue" evidence="6">
    <location>
        <position position="173"/>
    </location>
</feature>
<accession>A0A9D2BDY0</accession>
<feature type="domain" description="HTH lysR-type" evidence="5">
    <location>
        <begin position="1"/>
        <end position="58"/>
    </location>
</feature>
<dbReference type="PRINTS" id="PR00039">
    <property type="entry name" value="HTHLYSR"/>
</dbReference>
<keyword evidence="4" id="KW-0804">Transcription</keyword>
<evidence type="ECO:0000256" key="2">
    <source>
        <dbReference type="ARBA" id="ARBA00023015"/>
    </source>
</evidence>
<sequence>MDITQLIYFKIIAETGSLTKAAQQLHISQPAMSAMLKKFEEELGAELFDRSPNRIVLNEAGETALRHADRILKDVEQMREDVLNVARKTLTLSVAFCDPGVQLYSVPRFAVACPEIHLKEEMYDGEDAAELLHKRVYDIMVTPRKIADSRIQSVLFLSDQVYLSVPEDSILLS</sequence>
<dbReference type="Proteomes" id="UP000886805">
    <property type="component" value="Unassembled WGS sequence"/>
</dbReference>
<name>A0A9D2BDY0_9FIRM</name>
<dbReference type="GO" id="GO:0003700">
    <property type="term" value="F:DNA-binding transcription factor activity"/>
    <property type="evidence" value="ECO:0007669"/>
    <property type="project" value="InterPro"/>
</dbReference>
<dbReference type="PANTHER" id="PTHR30419">
    <property type="entry name" value="HTH-TYPE TRANSCRIPTIONAL REGULATOR YBHD"/>
    <property type="match status" value="1"/>
</dbReference>
<dbReference type="FunFam" id="1.10.10.10:FF:000001">
    <property type="entry name" value="LysR family transcriptional regulator"/>
    <property type="match status" value="1"/>
</dbReference>
<dbReference type="InterPro" id="IPR036388">
    <property type="entry name" value="WH-like_DNA-bd_sf"/>
</dbReference>
<dbReference type="InterPro" id="IPR000847">
    <property type="entry name" value="LysR_HTH_N"/>
</dbReference>
<dbReference type="GO" id="GO:0005829">
    <property type="term" value="C:cytosol"/>
    <property type="evidence" value="ECO:0007669"/>
    <property type="project" value="TreeGrafter"/>
</dbReference>
<dbReference type="SUPFAM" id="SSF46785">
    <property type="entry name" value="Winged helix' DNA-binding domain"/>
    <property type="match status" value="1"/>
</dbReference>
<dbReference type="InterPro" id="IPR050950">
    <property type="entry name" value="HTH-type_LysR_regulators"/>
</dbReference>
<comment type="similarity">
    <text evidence="1">Belongs to the LysR transcriptional regulatory family.</text>
</comment>
<dbReference type="EMBL" id="DXEQ01000051">
    <property type="protein sequence ID" value="HIX71744.1"/>
    <property type="molecule type" value="Genomic_DNA"/>
</dbReference>
<evidence type="ECO:0000259" key="5">
    <source>
        <dbReference type="PROSITE" id="PS50931"/>
    </source>
</evidence>
<evidence type="ECO:0000313" key="7">
    <source>
        <dbReference type="Proteomes" id="UP000886805"/>
    </source>
</evidence>
<evidence type="ECO:0000256" key="4">
    <source>
        <dbReference type="ARBA" id="ARBA00023163"/>
    </source>
</evidence>
<comment type="caution">
    <text evidence="6">The sequence shown here is derived from an EMBL/GenBank/DDBJ whole genome shotgun (WGS) entry which is preliminary data.</text>
</comment>
<organism evidence="6 7">
    <name type="scientific">Candidatus Anaerobutyricum stercoripullorum</name>
    <dbReference type="NCBI Taxonomy" id="2838456"/>
    <lineage>
        <taxon>Bacteria</taxon>
        <taxon>Bacillati</taxon>
        <taxon>Bacillota</taxon>
        <taxon>Clostridia</taxon>
        <taxon>Lachnospirales</taxon>
        <taxon>Lachnospiraceae</taxon>
        <taxon>Anaerobutyricum</taxon>
    </lineage>
</organism>
<dbReference type="Pfam" id="PF00126">
    <property type="entry name" value="HTH_1"/>
    <property type="match status" value="1"/>
</dbReference>
<reference evidence="6" key="1">
    <citation type="journal article" date="2021" name="PeerJ">
        <title>Extensive microbial diversity within the chicken gut microbiome revealed by metagenomics and culture.</title>
        <authorList>
            <person name="Gilroy R."/>
            <person name="Ravi A."/>
            <person name="Getino M."/>
            <person name="Pursley I."/>
            <person name="Horton D.L."/>
            <person name="Alikhan N.F."/>
            <person name="Baker D."/>
            <person name="Gharbi K."/>
            <person name="Hall N."/>
            <person name="Watson M."/>
            <person name="Adriaenssens E.M."/>
            <person name="Foster-Nyarko E."/>
            <person name="Jarju S."/>
            <person name="Secka A."/>
            <person name="Antonio M."/>
            <person name="Oren A."/>
            <person name="Chaudhuri R.R."/>
            <person name="La Ragione R."/>
            <person name="Hildebrand F."/>
            <person name="Pallen M.J."/>
        </authorList>
    </citation>
    <scope>NUCLEOTIDE SEQUENCE</scope>
    <source>
        <strain evidence="6">ChiSxjej3B15-1167</strain>
    </source>
</reference>
<keyword evidence="2" id="KW-0805">Transcription regulation</keyword>
<evidence type="ECO:0000256" key="3">
    <source>
        <dbReference type="ARBA" id="ARBA00023125"/>
    </source>
</evidence>
<dbReference type="PROSITE" id="PS50931">
    <property type="entry name" value="HTH_LYSR"/>
    <property type="match status" value="1"/>
</dbReference>
<evidence type="ECO:0000313" key="6">
    <source>
        <dbReference type="EMBL" id="HIX71744.1"/>
    </source>
</evidence>
<protein>
    <submittedName>
        <fullName evidence="6">LysR family transcriptional regulator</fullName>
    </submittedName>
</protein>
<evidence type="ECO:0000256" key="1">
    <source>
        <dbReference type="ARBA" id="ARBA00009437"/>
    </source>
</evidence>
<dbReference type="InterPro" id="IPR036390">
    <property type="entry name" value="WH_DNA-bd_sf"/>
</dbReference>
<dbReference type="Gene3D" id="1.10.10.10">
    <property type="entry name" value="Winged helix-like DNA-binding domain superfamily/Winged helix DNA-binding domain"/>
    <property type="match status" value="1"/>
</dbReference>
<dbReference type="AlphaFoldDB" id="A0A9D2BDY0"/>
<dbReference type="GO" id="GO:0003677">
    <property type="term" value="F:DNA binding"/>
    <property type="evidence" value="ECO:0007669"/>
    <property type="project" value="UniProtKB-KW"/>
</dbReference>
<reference evidence="6" key="2">
    <citation type="submission" date="2021-04" db="EMBL/GenBank/DDBJ databases">
        <authorList>
            <person name="Gilroy R."/>
        </authorList>
    </citation>
    <scope>NUCLEOTIDE SEQUENCE</scope>
    <source>
        <strain evidence="6">ChiSxjej3B15-1167</strain>
    </source>
</reference>
<proteinExistence type="inferred from homology"/>
<gene>
    <name evidence="6" type="ORF">H9849_01850</name>
</gene>